<gene>
    <name evidence="6" type="ORF">PSIN1315_LOCUS10528</name>
</gene>
<evidence type="ECO:0000256" key="5">
    <source>
        <dbReference type="SAM" id="MobiDB-lite"/>
    </source>
</evidence>
<dbReference type="Gene3D" id="3.50.50.60">
    <property type="entry name" value="FAD/NAD(P)-binding domain"/>
    <property type="match status" value="2"/>
</dbReference>
<dbReference type="PRINTS" id="PR00368">
    <property type="entry name" value="FADPNR"/>
</dbReference>
<evidence type="ECO:0000256" key="1">
    <source>
        <dbReference type="ARBA" id="ARBA00009183"/>
    </source>
</evidence>
<dbReference type="InterPro" id="IPR036188">
    <property type="entry name" value="FAD/NAD-bd_sf"/>
</dbReference>
<reference evidence="6" key="1">
    <citation type="submission" date="2021-01" db="EMBL/GenBank/DDBJ databases">
        <authorList>
            <person name="Corre E."/>
            <person name="Pelletier E."/>
            <person name="Niang G."/>
            <person name="Scheremetjew M."/>
            <person name="Finn R."/>
            <person name="Kale V."/>
            <person name="Holt S."/>
            <person name="Cochrane G."/>
            <person name="Meng A."/>
            <person name="Brown T."/>
            <person name="Cohen L."/>
        </authorList>
    </citation>
    <scope>NUCLEOTIDE SEQUENCE</scope>
    <source>
        <strain evidence="6">RCC927</strain>
    </source>
</reference>
<keyword evidence="2" id="KW-0560">Oxidoreductase</keyword>
<evidence type="ECO:0000256" key="3">
    <source>
        <dbReference type="ARBA" id="ARBA00039148"/>
    </source>
</evidence>
<protein>
    <recommendedName>
        <fullName evidence="3">indole-3-pyruvate monooxygenase</fullName>
        <ecNumber evidence="3">1.14.13.168</ecNumber>
    </recommendedName>
</protein>
<dbReference type="EC" id="1.14.13.168" evidence="3"/>
<feature type="compositionally biased region" description="Acidic residues" evidence="5">
    <location>
        <begin position="382"/>
        <end position="395"/>
    </location>
</feature>
<accession>A0A7S3BUK3</accession>
<evidence type="ECO:0000256" key="2">
    <source>
        <dbReference type="ARBA" id="ARBA00023002"/>
    </source>
</evidence>
<comment type="catalytic activity">
    <reaction evidence="4">
        <text>indole-3-pyruvate + NADPH + O2 + H(+) = (indol-3-yl)acetate + CO2 + NADP(+) + H2O</text>
        <dbReference type="Rhea" id="RHEA:34331"/>
        <dbReference type="ChEBI" id="CHEBI:15377"/>
        <dbReference type="ChEBI" id="CHEBI:15378"/>
        <dbReference type="ChEBI" id="CHEBI:15379"/>
        <dbReference type="ChEBI" id="CHEBI:16526"/>
        <dbReference type="ChEBI" id="CHEBI:17640"/>
        <dbReference type="ChEBI" id="CHEBI:30854"/>
        <dbReference type="ChEBI" id="CHEBI:57783"/>
        <dbReference type="ChEBI" id="CHEBI:58349"/>
        <dbReference type="EC" id="1.14.13.168"/>
    </reaction>
</comment>
<evidence type="ECO:0000313" key="6">
    <source>
        <dbReference type="EMBL" id="CAE0145782.1"/>
    </source>
</evidence>
<dbReference type="AlphaFoldDB" id="A0A7S3BUK3"/>
<organism evidence="6">
    <name type="scientific">Prasinoderma singulare</name>
    <dbReference type="NCBI Taxonomy" id="676789"/>
    <lineage>
        <taxon>Eukaryota</taxon>
        <taxon>Viridiplantae</taxon>
        <taxon>Prasinodermophyta</taxon>
        <taxon>Prasinodermophyceae</taxon>
        <taxon>Prasinodermales</taxon>
        <taxon>Prasinodermaceae</taxon>
        <taxon>Prasinoderma</taxon>
    </lineage>
</organism>
<dbReference type="SUPFAM" id="SSF51905">
    <property type="entry name" value="FAD/NAD(P)-binding domain"/>
    <property type="match status" value="1"/>
</dbReference>
<proteinExistence type="inferred from homology"/>
<evidence type="ECO:0000256" key="4">
    <source>
        <dbReference type="ARBA" id="ARBA00047707"/>
    </source>
</evidence>
<dbReference type="GO" id="GO:0050660">
    <property type="term" value="F:flavin adenine dinucleotide binding"/>
    <property type="evidence" value="ECO:0007669"/>
    <property type="project" value="TreeGrafter"/>
</dbReference>
<dbReference type="Pfam" id="PF13738">
    <property type="entry name" value="Pyr_redox_3"/>
    <property type="match status" value="1"/>
</dbReference>
<name>A0A7S3BUK3_9VIRI</name>
<dbReference type="PANTHER" id="PTHR43539:SF89">
    <property type="entry name" value="NAD(P)-BINDING DOMAIN-CONTAINING PROTEIN"/>
    <property type="match status" value="1"/>
</dbReference>
<dbReference type="InterPro" id="IPR050982">
    <property type="entry name" value="Auxin_biosynth/cation_transpt"/>
</dbReference>
<dbReference type="PANTHER" id="PTHR43539">
    <property type="entry name" value="FLAVIN-BINDING MONOOXYGENASE-LIKE PROTEIN (AFU_ORTHOLOGUE AFUA_4G09220)"/>
    <property type="match status" value="1"/>
</dbReference>
<sequence>MLVRAAVLKGKAGMAALIEQVKDEDVEDPEPAAFREPLRAFKLATRLEPGNAEAKAGIRELEELTEGLHVFEEPPKPNHDLPYDVVIVGAGAAGVGVALVLTKTFGLDPARVLLVERGDAPGETFRRWPKEMRFISPSFNHQGWSGSFDLNSVMFGTSPAHTLGAEHPSGEDYAFYLMALADAGDLNIKTKTEVTGVRSRTRNSGFWVDVAPRPGTEEEGAEPMEPLRARYVIWAAGEFQYPKAPDAEESLFPGEGLCRHNSTVSTWKDLPGDDYVVVGGYESGMDAAFNLAGCGKRCTVAASTRCWTTTTDDPSTELAPYTVQRINDALEGPTPPRLLAPLRVTKVEKAKGNKGFLVHAQWGEQEEDEGSFVSKRRVTEGGEGEEGEEQPGEEGTEIVLKTPQQPILCTGFRGSVSVGAAKTLFEYGNDNACNAYAPLLTEKDESTITPGLFLVGSLVQHGELSFCFVYKFRQRFGVVANAIAQGLGHDTRDAVLEAREIDMYLDSFEKCQGACGESC</sequence>
<dbReference type="GO" id="GO:0103075">
    <property type="term" value="F:indole-3-pyruvate monooxygenase activity"/>
    <property type="evidence" value="ECO:0007669"/>
    <property type="project" value="UniProtKB-EC"/>
</dbReference>
<comment type="similarity">
    <text evidence="1">Belongs to the FMO family.</text>
</comment>
<dbReference type="EMBL" id="HBHY01016264">
    <property type="protein sequence ID" value="CAE0145782.1"/>
    <property type="molecule type" value="Transcribed_RNA"/>
</dbReference>
<feature type="region of interest" description="Disordered" evidence="5">
    <location>
        <begin position="364"/>
        <end position="395"/>
    </location>
</feature>